<name>A0A501Q302_9FLAO</name>
<dbReference type="Proteomes" id="UP000319175">
    <property type="component" value="Unassembled WGS sequence"/>
</dbReference>
<feature type="signal peptide" evidence="2">
    <location>
        <begin position="1"/>
        <end position="18"/>
    </location>
</feature>
<protein>
    <submittedName>
        <fullName evidence="3">Uncharacterized protein</fullName>
    </submittedName>
</protein>
<gene>
    <name evidence="3" type="ORF">FJA49_12285</name>
</gene>
<evidence type="ECO:0000313" key="3">
    <source>
        <dbReference type="EMBL" id="TPD67053.1"/>
    </source>
</evidence>
<organism evidence="3 4">
    <name type="scientific">Flavobacterium microcysteis</name>
    <dbReference type="NCBI Taxonomy" id="2596891"/>
    <lineage>
        <taxon>Bacteria</taxon>
        <taxon>Pseudomonadati</taxon>
        <taxon>Bacteroidota</taxon>
        <taxon>Flavobacteriia</taxon>
        <taxon>Flavobacteriales</taxon>
        <taxon>Flavobacteriaceae</taxon>
        <taxon>Flavobacterium</taxon>
    </lineage>
</organism>
<dbReference type="OrthoDB" id="1366010at2"/>
<feature type="compositionally biased region" description="Pro residues" evidence="1">
    <location>
        <begin position="23"/>
        <end position="32"/>
    </location>
</feature>
<keyword evidence="2" id="KW-0732">Signal</keyword>
<proteinExistence type="predicted"/>
<feature type="region of interest" description="Disordered" evidence="1">
    <location>
        <begin position="58"/>
        <end position="94"/>
    </location>
</feature>
<comment type="caution">
    <text evidence="3">The sequence shown here is derived from an EMBL/GenBank/DDBJ whole genome shotgun (WGS) entry which is preliminary data.</text>
</comment>
<evidence type="ECO:0000256" key="1">
    <source>
        <dbReference type="SAM" id="MobiDB-lite"/>
    </source>
</evidence>
<evidence type="ECO:0000256" key="2">
    <source>
        <dbReference type="SAM" id="SignalP"/>
    </source>
</evidence>
<evidence type="ECO:0000313" key="4">
    <source>
        <dbReference type="Proteomes" id="UP000319175"/>
    </source>
</evidence>
<keyword evidence="4" id="KW-1185">Reference proteome</keyword>
<feature type="region of interest" description="Disordered" evidence="1">
    <location>
        <begin position="19"/>
        <end position="41"/>
    </location>
</feature>
<dbReference type="EMBL" id="VFJE01000055">
    <property type="protein sequence ID" value="TPD67053.1"/>
    <property type="molecule type" value="Genomic_DNA"/>
</dbReference>
<feature type="chain" id="PRO_5021255746" evidence="2">
    <location>
        <begin position="19"/>
        <end position="187"/>
    </location>
</feature>
<accession>A0A501Q302</accession>
<dbReference type="AlphaFoldDB" id="A0A501Q302"/>
<reference evidence="3 4" key="1">
    <citation type="submission" date="2019-06" db="EMBL/GenBank/DDBJ databases">
        <title>Flavobacterium sp. MaA-Y11 from geoumgang.</title>
        <authorList>
            <person name="Jeong S."/>
        </authorList>
    </citation>
    <scope>NUCLEOTIDE SEQUENCE [LARGE SCALE GENOMIC DNA]</scope>
    <source>
        <strain evidence="3 4">MaA-Y11</strain>
    </source>
</reference>
<dbReference type="RefSeq" id="WP_140001213.1">
    <property type="nucleotide sequence ID" value="NZ_VFJE01000055.1"/>
</dbReference>
<feature type="compositionally biased region" description="Low complexity" evidence="1">
    <location>
        <begin position="78"/>
        <end position="94"/>
    </location>
</feature>
<sequence>MRLIITIAFMACSYMASAQKATPTPPTPPTPATPSTSVKVSANTTSVVTINGKTYVSTDSSTPVKTEVKTNGKKSKSKSSSSSSSSSSSTSVSVNNSDFTYSIRASFDDYKTEKIRKILMENLEKDHFSSKGDTYTWKKLEDGEAAYSFVLSEGRLKGTVNKELNSNNAVDKFIALGEKISEALSNN</sequence>